<evidence type="ECO:0000313" key="1">
    <source>
        <dbReference type="EMBL" id="KJU82541.1"/>
    </source>
</evidence>
<dbReference type="EMBL" id="LACI01002275">
    <property type="protein sequence ID" value="KJU82541.1"/>
    <property type="molecule type" value="Genomic_DNA"/>
</dbReference>
<sequence>MRAKLILHDKGIDDTGNIVEIKLWKTLPSKDKPHGYKYSLAYIVDGIRVIGYDNSEQKGDHKHINNVTEAYRFIVSSLYSTVNSHE</sequence>
<dbReference type="Proteomes" id="UP000033423">
    <property type="component" value="Unassembled WGS sequence"/>
</dbReference>
<gene>
    <name evidence="1" type="ORF">MBAV_005265</name>
</gene>
<dbReference type="AlphaFoldDB" id="A0A0F3GKW9"/>
<name>A0A0F3GKW9_9BACT</name>
<proteinExistence type="predicted"/>
<organism evidence="1 2">
    <name type="scientific">Candidatus Magnetobacterium bavaricum</name>
    <dbReference type="NCBI Taxonomy" id="29290"/>
    <lineage>
        <taxon>Bacteria</taxon>
        <taxon>Pseudomonadati</taxon>
        <taxon>Nitrospirota</taxon>
        <taxon>Thermodesulfovibrionia</taxon>
        <taxon>Thermodesulfovibrionales</taxon>
        <taxon>Candidatus Magnetobacteriaceae</taxon>
        <taxon>Candidatus Magnetobacterium</taxon>
    </lineage>
</organism>
<accession>A0A0F3GKW9</accession>
<protein>
    <submittedName>
        <fullName evidence="1">Uncharacterized protein</fullName>
    </submittedName>
</protein>
<dbReference type="Pfam" id="PF20126">
    <property type="entry name" value="TumE"/>
    <property type="match status" value="1"/>
</dbReference>
<dbReference type="InterPro" id="IPR045397">
    <property type="entry name" value="TumE-like"/>
</dbReference>
<comment type="caution">
    <text evidence="1">The sequence shown here is derived from an EMBL/GenBank/DDBJ whole genome shotgun (WGS) entry which is preliminary data.</text>
</comment>
<evidence type="ECO:0000313" key="2">
    <source>
        <dbReference type="Proteomes" id="UP000033423"/>
    </source>
</evidence>
<keyword evidence="2" id="KW-1185">Reference proteome</keyword>
<reference evidence="1 2" key="1">
    <citation type="submission" date="2015-02" db="EMBL/GenBank/DDBJ databases">
        <title>Single-cell genomics of uncultivated deep-branching MTB reveals a conserved set of magnetosome genes.</title>
        <authorList>
            <person name="Kolinko S."/>
            <person name="Richter M."/>
            <person name="Glockner F.O."/>
            <person name="Brachmann A."/>
            <person name="Schuler D."/>
        </authorList>
    </citation>
    <scope>NUCLEOTIDE SEQUENCE [LARGE SCALE GENOMIC DNA]</scope>
    <source>
        <strain evidence="1">TM-1</strain>
    </source>
</reference>